<dbReference type="InterPro" id="IPR013830">
    <property type="entry name" value="SGNH_hydro"/>
</dbReference>
<dbReference type="AlphaFoldDB" id="A0A430FG42"/>
<evidence type="ECO:0000256" key="2">
    <source>
        <dbReference type="ARBA" id="ARBA00022801"/>
    </source>
</evidence>
<dbReference type="PANTHER" id="PTHR43695:SF1">
    <property type="entry name" value="RHAMNOGALACTURONAN ACETYLESTERASE"/>
    <property type="match status" value="1"/>
</dbReference>
<dbReference type="InterPro" id="IPR037459">
    <property type="entry name" value="RhgT-like"/>
</dbReference>
<evidence type="ECO:0000259" key="3">
    <source>
        <dbReference type="Pfam" id="PF13472"/>
    </source>
</evidence>
<feature type="domain" description="SGNH hydrolase-type esterase" evidence="3">
    <location>
        <begin position="238"/>
        <end position="370"/>
    </location>
</feature>
<dbReference type="InterPro" id="IPR036514">
    <property type="entry name" value="SGNH_hydro_sf"/>
</dbReference>
<sequence length="530" mass="58838">MTTITFTQPYEHAFVRDYPNEAAGWVDGAYKRRIPELLPVPAEAYGANGLAFTTRRLVEESDALNDDPNTIARTSYFIGTTIAAPAPSKGYHITAEVLGTDDNTDETGRTFRAIINGQDVAQFTLLPDQRREIAFDVQLTRRDIELTFVPVEGRDDATTGWGELTLAQLSYEPIVRNRADRPHIFIAADSTVQTYFAEEAPQAGWGEWLAWFLMNDHRFAYEHDVASTVPQARVFTGDGPTIHNRALGGRGLRSYLDEHRFHKLLGSLAPNDVVLIQFGINDESKTRPMRYIPLDEYAAWLDRYVTSVADRGARPVLVTAIPQYPQGAGIDVGKALDPYADVTRTYAAEHDVPLIDLRRLAGEYLAALPEENVDAVFLRVSALQYLRHLDGIKDIVHIGPAGAKAYARIVARELGALYPEFAFHDEEQGSPEPVENLTADGVTGIIGAEVNLRWTASPHANYYVVEKSNAEGRVYNREVIVKPEFHDLPLPGQSRHVIYTVTAWRDAVAAEPRRIAVTIPASDDICADLG</sequence>
<dbReference type="EMBL" id="QXGJ01000002">
    <property type="protein sequence ID" value="RSX51865.1"/>
    <property type="molecule type" value="Genomic_DNA"/>
</dbReference>
<proteinExistence type="inferred from homology"/>
<comment type="similarity">
    <text evidence="1">Belongs to the 'GDSL' lipolytic enzyme family.</text>
</comment>
<dbReference type="RefSeq" id="WP_164520635.1">
    <property type="nucleotide sequence ID" value="NZ_JAFEJY010000002.1"/>
</dbReference>
<evidence type="ECO:0000256" key="1">
    <source>
        <dbReference type="ARBA" id="ARBA00008668"/>
    </source>
</evidence>
<evidence type="ECO:0000313" key="5">
    <source>
        <dbReference type="Proteomes" id="UP000288607"/>
    </source>
</evidence>
<organism evidence="4 5">
    <name type="scientific">Bifidobacterium callimiconis</name>
    <dbReference type="NCBI Taxonomy" id="2306973"/>
    <lineage>
        <taxon>Bacteria</taxon>
        <taxon>Bacillati</taxon>
        <taxon>Actinomycetota</taxon>
        <taxon>Actinomycetes</taxon>
        <taxon>Bifidobacteriales</taxon>
        <taxon>Bifidobacteriaceae</taxon>
        <taxon>Bifidobacterium</taxon>
    </lineage>
</organism>
<gene>
    <name evidence="4" type="ORF">D2E23_0472</name>
</gene>
<comment type="caution">
    <text evidence="4">The sequence shown here is derived from an EMBL/GenBank/DDBJ whole genome shotgun (WGS) entry which is preliminary data.</text>
</comment>
<dbReference type="Proteomes" id="UP000288607">
    <property type="component" value="Unassembled WGS sequence"/>
</dbReference>
<keyword evidence="5" id="KW-1185">Reference proteome</keyword>
<dbReference type="GO" id="GO:0016787">
    <property type="term" value="F:hydrolase activity"/>
    <property type="evidence" value="ECO:0007669"/>
    <property type="project" value="UniProtKB-KW"/>
</dbReference>
<name>A0A430FG42_9BIFI</name>
<dbReference type="PANTHER" id="PTHR43695">
    <property type="entry name" value="PUTATIVE (AFU_ORTHOLOGUE AFUA_2G17250)-RELATED"/>
    <property type="match status" value="1"/>
</dbReference>
<accession>A0A430FG42</accession>
<keyword evidence="2" id="KW-0378">Hydrolase</keyword>
<reference evidence="4 5" key="1">
    <citation type="submission" date="2018-09" db="EMBL/GenBank/DDBJ databases">
        <title>Characterization of the phylogenetic diversity of five novel species belonging to the genus Bifidobacterium.</title>
        <authorList>
            <person name="Lugli G.A."/>
            <person name="Duranti S."/>
            <person name="Milani C."/>
        </authorList>
    </citation>
    <scope>NUCLEOTIDE SEQUENCE [LARGE SCALE GENOMIC DNA]</scope>
    <source>
        <strain evidence="4 5">2028B</strain>
    </source>
</reference>
<evidence type="ECO:0000313" key="4">
    <source>
        <dbReference type="EMBL" id="RSX51865.1"/>
    </source>
</evidence>
<dbReference type="SUPFAM" id="SSF52266">
    <property type="entry name" value="SGNH hydrolase"/>
    <property type="match status" value="1"/>
</dbReference>
<dbReference type="Gene3D" id="3.40.50.1110">
    <property type="entry name" value="SGNH hydrolase"/>
    <property type="match status" value="1"/>
</dbReference>
<dbReference type="Pfam" id="PF13472">
    <property type="entry name" value="Lipase_GDSL_2"/>
    <property type="match status" value="1"/>
</dbReference>
<protein>
    <submittedName>
        <fullName evidence="4">Rhamnogalacturonan acetylesterase</fullName>
    </submittedName>
</protein>